<accession>A0A381U0Q2</accession>
<sequence>MKMKKKQKENFNLQLKRGFITVILGLLLSISSPQLMYAKNAITPQFNEEAQVLFDREKQLINARINVDWGKIHGLQHPDFRKKISVAEIAYFEGWAASDYREKAKQNAHISGAYVPSVDYMKKNIYKKDPLGFPVKRRYEWSGDPYITIKTFSLEKISISTDGKYAKVKVMLKGRQRINPAVTHGGDYEFAAQFPKTDYWEKVNGNWVITLLSKPANLSGTGALKFFVPNNKSGWGKAEFVEINPADLKVSLK</sequence>
<organism evidence="1">
    <name type="scientific">marine metagenome</name>
    <dbReference type="NCBI Taxonomy" id="408172"/>
    <lineage>
        <taxon>unclassified sequences</taxon>
        <taxon>metagenomes</taxon>
        <taxon>ecological metagenomes</taxon>
    </lineage>
</organism>
<name>A0A381U0Q2_9ZZZZ</name>
<reference evidence="1" key="1">
    <citation type="submission" date="2018-05" db="EMBL/GenBank/DDBJ databases">
        <authorList>
            <person name="Lanie J.A."/>
            <person name="Ng W.-L."/>
            <person name="Kazmierczak K.M."/>
            <person name="Andrzejewski T.M."/>
            <person name="Davidsen T.M."/>
            <person name="Wayne K.J."/>
            <person name="Tettelin H."/>
            <person name="Glass J.I."/>
            <person name="Rusch D."/>
            <person name="Podicherti R."/>
            <person name="Tsui H.-C.T."/>
            <person name="Winkler M.E."/>
        </authorList>
    </citation>
    <scope>NUCLEOTIDE SEQUENCE</scope>
</reference>
<evidence type="ECO:0000313" key="1">
    <source>
        <dbReference type="EMBL" id="SVA21812.1"/>
    </source>
</evidence>
<proteinExistence type="predicted"/>
<dbReference type="AlphaFoldDB" id="A0A381U0Q2"/>
<gene>
    <name evidence="1" type="ORF">METZ01_LOCUS74666</name>
</gene>
<dbReference type="EMBL" id="UINC01005514">
    <property type="protein sequence ID" value="SVA21812.1"/>
    <property type="molecule type" value="Genomic_DNA"/>
</dbReference>
<protein>
    <submittedName>
        <fullName evidence="1">Uncharacterized protein</fullName>
    </submittedName>
</protein>